<organism evidence="1 2">
    <name type="scientific">Rubinisphaera brasiliensis (strain ATCC 49424 / DSM 5305 / JCM 21570 / IAM 15109 / NBRC 103401 / IFAM 1448)</name>
    <name type="common">Planctomyces brasiliensis</name>
    <dbReference type="NCBI Taxonomy" id="756272"/>
    <lineage>
        <taxon>Bacteria</taxon>
        <taxon>Pseudomonadati</taxon>
        <taxon>Planctomycetota</taxon>
        <taxon>Planctomycetia</taxon>
        <taxon>Planctomycetales</taxon>
        <taxon>Planctomycetaceae</taxon>
        <taxon>Rubinisphaera</taxon>
    </lineage>
</organism>
<dbReference type="STRING" id="756272.Plabr_1717"/>
<reference evidence="2" key="1">
    <citation type="submission" date="2011-02" db="EMBL/GenBank/DDBJ databases">
        <title>The complete genome of Planctomyces brasiliensis DSM 5305.</title>
        <authorList>
            <person name="Lucas S."/>
            <person name="Copeland A."/>
            <person name="Lapidus A."/>
            <person name="Bruce D."/>
            <person name="Goodwin L."/>
            <person name="Pitluck S."/>
            <person name="Kyrpides N."/>
            <person name="Mavromatis K."/>
            <person name="Pagani I."/>
            <person name="Ivanova N."/>
            <person name="Ovchinnikova G."/>
            <person name="Lu M."/>
            <person name="Detter J.C."/>
            <person name="Han C."/>
            <person name="Land M."/>
            <person name="Hauser L."/>
            <person name="Markowitz V."/>
            <person name="Cheng J.-F."/>
            <person name="Hugenholtz P."/>
            <person name="Woyke T."/>
            <person name="Wu D."/>
            <person name="Tindall B."/>
            <person name="Pomrenke H.G."/>
            <person name="Brambilla E."/>
            <person name="Klenk H.-P."/>
            <person name="Eisen J.A."/>
        </authorList>
    </citation>
    <scope>NUCLEOTIDE SEQUENCE [LARGE SCALE GENOMIC DNA]</scope>
    <source>
        <strain evidence="2">ATCC 49424 / DSM 5305 / JCM 21570 / NBRC 103401 / IFAM 1448</strain>
    </source>
</reference>
<accession>F0SFC1</accession>
<gene>
    <name evidence="1" type="ordered locus">Plabr_1717</name>
</gene>
<proteinExistence type="predicted"/>
<keyword evidence="2" id="KW-1185">Reference proteome</keyword>
<dbReference type="Proteomes" id="UP000006860">
    <property type="component" value="Chromosome"/>
</dbReference>
<dbReference type="KEGG" id="pbs:Plabr_1717"/>
<dbReference type="AlphaFoldDB" id="F0SFC1"/>
<dbReference type="EMBL" id="CP002546">
    <property type="protein sequence ID" value="ADY59328.1"/>
    <property type="molecule type" value="Genomic_DNA"/>
</dbReference>
<dbReference type="HOGENOM" id="CLU_2481379_0_0_0"/>
<name>F0SFC1_RUBBR</name>
<protein>
    <submittedName>
        <fullName evidence="1">Uncharacterized protein</fullName>
    </submittedName>
</protein>
<dbReference type="RefSeq" id="WP_013628055.1">
    <property type="nucleotide sequence ID" value="NC_015174.1"/>
</dbReference>
<evidence type="ECO:0000313" key="1">
    <source>
        <dbReference type="EMBL" id="ADY59328.1"/>
    </source>
</evidence>
<dbReference type="OrthoDB" id="7476018at2"/>
<sequence length="87" mass="10430">MYRIEFTNSKDKPIFVQVDPWACLYKLEKGECIEFVTDDTLDDPRFTVDEYDDANRILTLDCEEFFVVVDGKRVHWQEYQTNLPQQD</sequence>
<evidence type="ECO:0000313" key="2">
    <source>
        <dbReference type="Proteomes" id="UP000006860"/>
    </source>
</evidence>